<dbReference type="EMBL" id="MDJD01000048">
    <property type="protein sequence ID" value="OEK07361.1"/>
    <property type="molecule type" value="Genomic_DNA"/>
</dbReference>
<accession>A0A1E5T7K6</accession>
<dbReference type="AlphaFoldDB" id="A0A1E5T7K6"/>
<organism evidence="3 4">
    <name type="scientific">Flavivirga aquatica</name>
    <dbReference type="NCBI Taxonomy" id="1849968"/>
    <lineage>
        <taxon>Bacteria</taxon>
        <taxon>Pseudomonadati</taxon>
        <taxon>Bacteroidota</taxon>
        <taxon>Flavobacteriia</taxon>
        <taxon>Flavobacteriales</taxon>
        <taxon>Flavobacteriaceae</taxon>
        <taxon>Flavivirga</taxon>
    </lineage>
</organism>
<comment type="caution">
    <text evidence="3">The sequence shown here is derived from an EMBL/GenBank/DDBJ whole genome shotgun (WGS) entry which is preliminary data.</text>
</comment>
<dbReference type="STRING" id="1849968.A8C32_18160"/>
<evidence type="ECO:0000256" key="1">
    <source>
        <dbReference type="SAM" id="Coils"/>
    </source>
</evidence>
<evidence type="ECO:0000256" key="2">
    <source>
        <dbReference type="SAM" id="SignalP"/>
    </source>
</evidence>
<feature type="signal peptide" evidence="2">
    <location>
        <begin position="1"/>
        <end position="18"/>
    </location>
</feature>
<keyword evidence="2" id="KW-0732">Signal</keyword>
<protein>
    <submittedName>
        <fullName evidence="3">Uncharacterized protein</fullName>
    </submittedName>
</protein>
<keyword evidence="1" id="KW-0175">Coiled coil</keyword>
<feature type="chain" id="PRO_5009186098" evidence="2">
    <location>
        <begin position="19"/>
        <end position="192"/>
    </location>
</feature>
<keyword evidence="4" id="KW-1185">Reference proteome</keyword>
<dbReference type="RefSeq" id="WP_069830850.1">
    <property type="nucleotide sequence ID" value="NZ_MDJD01000048.1"/>
</dbReference>
<dbReference type="Proteomes" id="UP000095713">
    <property type="component" value="Unassembled WGS sequence"/>
</dbReference>
<proteinExistence type="predicted"/>
<sequence length="192" mass="21338">MKAINFIIMLFCTINLSAQTMSWSIADVVVGGEKTVITAALGTELSLRKAQGKLIKELEEAEENYNSKREIKANFKSSFIIIAAVQTQIINLNKKIENINSNISVLKIASFGVGHGLSRYKAALDTEQKYLQKINEENLLVGGTGFFVSGGTGHLYTAYLKLLLRIIPIKNEILKIEKEIKAKMTVTKIFQK</sequence>
<gene>
    <name evidence="3" type="ORF">A8C32_18160</name>
</gene>
<name>A0A1E5T7K6_9FLAO</name>
<evidence type="ECO:0000313" key="3">
    <source>
        <dbReference type="EMBL" id="OEK07361.1"/>
    </source>
</evidence>
<feature type="coiled-coil region" evidence="1">
    <location>
        <begin position="51"/>
        <end position="137"/>
    </location>
</feature>
<dbReference type="OrthoDB" id="1442544at2"/>
<reference evidence="3 4" key="1">
    <citation type="submission" date="2016-05" db="EMBL/GenBank/DDBJ databases">
        <title>Draft Genome Sequence of Algibacter sp. Strain SK-16 Isolated from the Surface Water of Aburatsubo Inlet.</title>
        <authorList>
            <person name="Wong S.-K."/>
            <person name="Yoshizawa S."/>
            <person name="Nakajima Y."/>
            <person name="Ogura Y."/>
            <person name="Tetsuya H."/>
            <person name="Hamasaki K."/>
        </authorList>
    </citation>
    <scope>NUCLEOTIDE SEQUENCE [LARGE SCALE GENOMIC DNA]</scope>
    <source>
        <strain evidence="3 4">SK-16</strain>
    </source>
</reference>
<evidence type="ECO:0000313" key="4">
    <source>
        <dbReference type="Proteomes" id="UP000095713"/>
    </source>
</evidence>